<name>A0A0A9C3R0_ARUDO</name>
<dbReference type="EMBL" id="GBRH01229870">
    <property type="protein sequence ID" value="JAD68025.1"/>
    <property type="molecule type" value="Transcribed_RNA"/>
</dbReference>
<sequence>MFYIKTLKSYSEHHHIGIPLKARTFAPFSIVFLCMEASDGYLSNHVNKQEISLFYY</sequence>
<dbReference type="AlphaFoldDB" id="A0A0A9C3R0"/>
<proteinExistence type="predicted"/>
<accession>A0A0A9C3R0</accession>
<organism evidence="1">
    <name type="scientific">Arundo donax</name>
    <name type="common">Giant reed</name>
    <name type="synonym">Donax arundinaceus</name>
    <dbReference type="NCBI Taxonomy" id="35708"/>
    <lineage>
        <taxon>Eukaryota</taxon>
        <taxon>Viridiplantae</taxon>
        <taxon>Streptophyta</taxon>
        <taxon>Embryophyta</taxon>
        <taxon>Tracheophyta</taxon>
        <taxon>Spermatophyta</taxon>
        <taxon>Magnoliopsida</taxon>
        <taxon>Liliopsida</taxon>
        <taxon>Poales</taxon>
        <taxon>Poaceae</taxon>
        <taxon>PACMAD clade</taxon>
        <taxon>Arundinoideae</taxon>
        <taxon>Arundineae</taxon>
        <taxon>Arundo</taxon>
    </lineage>
</organism>
<reference evidence="1" key="2">
    <citation type="journal article" date="2015" name="Data Brief">
        <title>Shoot transcriptome of the giant reed, Arundo donax.</title>
        <authorList>
            <person name="Barrero R.A."/>
            <person name="Guerrero F.D."/>
            <person name="Moolhuijzen P."/>
            <person name="Goolsby J.A."/>
            <person name="Tidwell J."/>
            <person name="Bellgard S.E."/>
            <person name="Bellgard M.I."/>
        </authorList>
    </citation>
    <scope>NUCLEOTIDE SEQUENCE</scope>
    <source>
        <tissue evidence="1">Shoot tissue taken approximately 20 cm above the soil surface</tissue>
    </source>
</reference>
<reference evidence="1" key="1">
    <citation type="submission" date="2014-09" db="EMBL/GenBank/DDBJ databases">
        <authorList>
            <person name="Magalhaes I.L.F."/>
            <person name="Oliveira U."/>
            <person name="Santos F.R."/>
            <person name="Vidigal T.H.D.A."/>
            <person name="Brescovit A.D."/>
            <person name="Santos A.J."/>
        </authorList>
    </citation>
    <scope>NUCLEOTIDE SEQUENCE</scope>
    <source>
        <tissue evidence="1">Shoot tissue taken approximately 20 cm above the soil surface</tissue>
    </source>
</reference>
<protein>
    <submittedName>
        <fullName evidence="1">Uncharacterized protein</fullName>
    </submittedName>
</protein>
<evidence type="ECO:0000313" key="1">
    <source>
        <dbReference type="EMBL" id="JAD68025.1"/>
    </source>
</evidence>